<feature type="domain" description="NodB homology" evidence="2">
    <location>
        <begin position="102"/>
        <end position="295"/>
    </location>
</feature>
<dbReference type="InterPro" id="IPR050248">
    <property type="entry name" value="Polysacc_deacetylase_ArnD"/>
</dbReference>
<proteinExistence type="predicted"/>
<dbReference type="PANTHER" id="PTHR10587:SF125">
    <property type="entry name" value="POLYSACCHARIDE DEACETYLASE YHEN-RELATED"/>
    <property type="match status" value="1"/>
</dbReference>
<dbReference type="Pfam" id="PF01522">
    <property type="entry name" value="Polysacc_deac_1"/>
    <property type="match status" value="1"/>
</dbReference>
<dbReference type="PANTHER" id="PTHR10587">
    <property type="entry name" value="GLYCOSYL TRANSFERASE-RELATED"/>
    <property type="match status" value="1"/>
</dbReference>
<dbReference type="AlphaFoldDB" id="D2KFP5"/>
<dbReference type="Gene3D" id="3.20.20.370">
    <property type="entry name" value="Glycoside hydrolase/deacetylase"/>
    <property type="match status" value="1"/>
</dbReference>
<name>D2KFP5_9FIRM</name>
<dbReference type="CDD" id="cd10944">
    <property type="entry name" value="CE4_SmPgdA_like"/>
    <property type="match status" value="1"/>
</dbReference>
<evidence type="ECO:0000313" key="3">
    <source>
        <dbReference type="EMBL" id="ACZ98647.1"/>
    </source>
</evidence>
<dbReference type="SUPFAM" id="SSF88713">
    <property type="entry name" value="Glycoside hydrolase/deacetylase"/>
    <property type="match status" value="1"/>
</dbReference>
<protein>
    <submittedName>
        <fullName evidence="3">Esterase</fullName>
    </submittedName>
</protein>
<feature type="non-terminal residue" evidence="3">
    <location>
        <position position="307"/>
    </location>
</feature>
<dbReference type="GO" id="GO:0016810">
    <property type="term" value="F:hydrolase activity, acting on carbon-nitrogen (but not peptide) bonds"/>
    <property type="evidence" value="ECO:0007669"/>
    <property type="project" value="InterPro"/>
</dbReference>
<keyword evidence="1" id="KW-0175">Coiled coil</keyword>
<sequence length="307" mass="33887">MGYGRRKSNKIGTTLLFLLLAIVFGGCAGFLAYKLPEKVSALKVAKEAVTTFNAEQVALEEELNTHKLELEAVETEVQNKKAQLEKEIAAHPSVNVSDDTNKFAYLTFDDGPSVNTVKILDFLKANNIKATFFVLGKNNQDEIYKRIVNEGHTLAIHSNTHEYDKIYRSVDTFMTDITDLSKSLEKITGVKPTIMRFPGGSNNTISHKYGGTSIMDQIIPAVNNAGFTYFDWNVDSSDASANRQDKNVIVNSVLNGSKGKDEAVILMHDAPAKTTTVDALPQIVEGLRQQGFSFRAITGETEQVKFK</sequence>
<feature type="coiled-coil region" evidence="1">
    <location>
        <begin position="56"/>
        <end position="90"/>
    </location>
</feature>
<dbReference type="GO" id="GO:0005975">
    <property type="term" value="P:carbohydrate metabolic process"/>
    <property type="evidence" value="ECO:0007669"/>
    <property type="project" value="InterPro"/>
</dbReference>
<evidence type="ECO:0000259" key="2">
    <source>
        <dbReference type="PROSITE" id="PS51677"/>
    </source>
</evidence>
<accession>D2KFP5</accession>
<dbReference type="PROSITE" id="PS51677">
    <property type="entry name" value="NODB"/>
    <property type="match status" value="1"/>
</dbReference>
<organism evidence="3">
    <name type="scientific">Cellulosilyticum ruminicola</name>
    <dbReference type="NCBI Taxonomy" id="425254"/>
    <lineage>
        <taxon>Bacteria</taxon>
        <taxon>Bacillati</taxon>
        <taxon>Bacillota</taxon>
        <taxon>Clostridia</taxon>
        <taxon>Lachnospirales</taxon>
        <taxon>Cellulosilyticaceae</taxon>
        <taxon>Cellulosilyticum</taxon>
    </lineage>
</organism>
<evidence type="ECO:0000256" key="1">
    <source>
        <dbReference type="SAM" id="Coils"/>
    </source>
</evidence>
<dbReference type="EMBL" id="GU211323">
    <property type="protein sequence ID" value="ACZ98647.1"/>
    <property type="molecule type" value="Genomic_DNA"/>
</dbReference>
<dbReference type="InterPro" id="IPR011330">
    <property type="entry name" value="Glyco_hydro/deAcase_b/a-brl"/>
</dbReference>
<reference evidence="3" key="1">
    <citation type="journal article" date="2010" name="Appl. Environ. Microbiol.">
        <title>Cellulosilyticum ruminicola, a newly described rumen bacterium that possesses redundant fibrolytic-protein-encoding genes and degrades lignocellulose with multiple carbohydrate- borne fibrolytic enzymes.</title>
        <authorList>
            <person name="Cai S."/>
            <person name="Li J."/>
            <person name="Hu F.Z."/>
            <person name="Zhang K."/>
            <person name="Luo Y."/>
            <person name="Janto B."/>
            <person name="Boissy R."/>
            <person name="Ehrlich G."/>
            <person name="Dong X."/>
        </authorList>
    </citation>
    <scope>NUCLEOTIDE SEQUENCE</scope>
    <source>
        <strain evidence="3">CGMCC 1.5065</strain>
    </source>
</reference>
<dbReference type="InterPro" id="IPR002509">
    <property type="entry name" value="NODB_dom"/>
</dbReference>
<dbReference type="PROSITE" id="PS51257">
    <property type="entry name" value="PROKAR_LIPOPROTEIN"/>
    <property type="match status" value="1"/>
</dbReference>